<evidence type="ECO:0000256" key="1">
    <source>
        <dbReference type="ARBA" id="ARBA00022801"/>
    </source>
</evidence>
<organism evidence="3 4">
    <name type="scientific">Gossypium anomalum</name>
    <dbReference type="NCBI Taxonomy" id="47600"/>
    <lineage>
        <taxon>Eukaryota</taxon>
        <taxon>Viridiplantae</taxon>
        <taxon>Streptophyta</taxon>
        <taxon>Embryophyta</taxon>
        <taxon>Tracheophyta</taxon>
        <taxon>Spermatophyta</taxon>
        <taxon>Magnoliopsida</taxon>
        <taxon>eudicotyledons</taxon>
        <taxon>Gunneridae</taxon>
        <taxon>Pentapetalae</taxon>
        <taxon>rosids</taxon>
        <taxon>malvids</taxon>
        <taxon>Malvales</taxon>
        <taxon>Malvaceae</taxon>
        <taxon>Malvoideae</taxon>
        <taxon>Gossypium</taxon>
    </lineage>
</organism>
<evidence type="ECO:0000313" key="3">
    <source>
        <dbReference type="EMBL" id="KAG8493631.1"/>
    </source>
</evidence>
<dbReference type="OrthoDB" id="42638at2759"/>
<dbReference type="Proteomes" id="UP000701853">
    <property type="component" value="Chromosome 5"/>
</dbReference>
<dbReference type="PANTHER" id="PTHR31988:SF15">
    <property type="entry name" value="ESTERASE, PUTATIVE (DUF303)-RELATED"/>
    <property type="match status" value="1"/>
</dbReference>
<dbReference type="GO" id="GO:0016787">
    <property type="term" value="F:hydrolase activity"/>
    <property type="evidence" value="ECO:0007669"/>
    <property type="project" value="UniProtKB-KW"/>
</dbReference>
<evidence type="ECO:0000313" key="4">
    <source>
        <dbReference type="Proteomes" id="UP000701853"/>
    </source>
</evidence>
<accession>A0A8J5YNQ6</accession>
<protein>
    <recommendedName>
        <fullName evidence="2">Sialate O-acetylesterase domain-containing protein</fullName>
    </recommendedName>
</protein>
<dbReference type="AlphaFoldDB" id="A0A8J5YNQ6"/>
<dbReference type="EMBL" id="JAHUZN010000005">
    <property type="protein sequence ID" value="KAG8493631.1"/>
    <property type="molecule type" value="Genomic_DNA"/>
</dbReference>
<proteinExistence type="predicted"/>
<sequence>MDQSCLLNFLRSATLRINVRAAGVGTPAMTAAPIVAGGGGSVAAPPPAEEKEELEEESDDDMGFSLFDWNLPLTHNHIGSQHIWFQASKRSHFCKVPLRTGYMLSLILLALLAHATSISCQNILEQRLNIIILAGQSNMAGRGGVANHSVRGIPTWDGDVPPQCQPNPWIFKLSADMAWVEAREPIHADIDAKKTNGIGPGMAFANAVLSKDPNFGLVGLVPCAIGGTNISQWQKGGFLYEQLVKRAQMALRSGGAYKAMLWYQGETDTIDKQDVELYQGRLKRFFNDLRSDLQAPRLPIFQGRYIEEVREAQLKIELPNVENVDAKGLPLEPDGLHLTTPAQVRLGDMLAHAFLHFQPNPLNTNHSPPIFVPCFFIIAQVFWMVISFS</sequence>
<dbReference type="Pfam" id="PF00428">
    <property type="entry name" value="Ribosomal_60s"/>
    <property type="match status" value="1"/>
</dbReference>
<name>A0A8J5YNQ6_9ROSI</name>
<reference evidence="3 4" key="1">
    <citation type="journal article" date="2021" name="bioRxiv">
        <title>The Gossypium anomalum genome as a resource for cotton improvement and evolutionary analysis of hybrid incompatibility.</title>
        <authorList>
            <person name="Grover C.E."/>
            <person name="Yuan D."/>
            <person name="Arick M.A."/>
            <person name="Miller E.R."/>
            <person name="Hu G."/>
            <person name="Peterson D.G."/>
            <person name="Wendel J.F."/>
            <person name="Udall J.A."/>
        </authorList>
    </citation>
    <scope>NUCLEOTIDE SEQUENCE [LARGE SCALE GENOMIC DNA]</scope>
    <source>
        <strain evidence="3">JFW-Udall</strain>
        <tissue evidence="3">Leaf</tissue>
    </source>
</reference>
<dbReference type="Pfam" id="PF03629">
    <property type="entry name" value="SASA"/>
    <property type="match status" value="1"/>
</dbReference>
<dbReference type="PANTHER" id="PTHR31988">
    <property type="entry name" value="ESTERASE, PUTATIVE (DUF303)-RELATED"/>
    <property type="match status" value="1"/>
</dbReference>
<dbReference type="SUPFAM" id="SSF52266">
    <property type="entry name" value="SGNH hydrolase"/>
    <property type="match status" value="1"/>
</dbReference>
<evidence type="ECO:0000259" key="2">
    <source>
        <dbReference type="Pfam" id="PF03629"/>
    </source>
</evidence>
<dbReference type="InterPro" id="IPR036514">
    <property type="entry name" value="SGNH_hydro_sf"/>
</dbReference>
<feature type="domain" description="Sialate O-acetylesterase" evidence="2">
    <location>
        <begin position="128"/>
        <end position="355"/>
    </location>
</feature>
<gene>
    <name evidence="3" type="ORF">CXB51_011021</name>
</gene>
<keyword evidence="1" id="KW-0378">Hydrolase</keyword>
<dbReference type="InterPro" id="IPR052940">
    <property type="entry name" value="Carb_Esterase_6"/>
</dbReference>
<keyword evidence="4" id="KW-1185">Reference proteome</keyword>
<dbReference type="Gene3D" id="3.40.50.1110">
    <property type="entry name" value="SGNH hydrolase"/>
    <property type="match status" value="1"/>
</dbReference>
<comment type="caution">
    <text evidence="3">The sequence shown here is derived from an EMBL/GenBank/DDBJ whole genome shotgun (WGS) entry which is preliminary data.</text>
</comment>
<dbReference type="InterPro" id="IPR005181">
    <property type="entry name" value="SASA"/>
</dbReference>